<keyword evidence="3" id="KW-1185">Reference proteome</keyword>
<gene>
    <name evidence="2" type="ORF">SAMN06265368_0238</name>
</gene>
<dbReference type="AlphaFoldDB" id="A0A285NDC2"/>
<evidence type="ECO:0000313" key="2">
    <source>
        <dbReference type="EMBL" id="SNZ05916.1"/>
    </source>
</evidence>
<evidence type="ECO:0008006" key="4">
    <source>
        <dbReference type="Google" id="ProtNLM"/>
    </source>
</evidence>
<evidence type="ECO:0000313" key="3">
    <source>
        <dbReference type="Proteomes" id="UP000219439"/>
    </source>
</evidence>
<dbReference type="Pfam" id="PF05258">
    <property type="entry name" value="DciA"/>
    <property type="match status" value="1"/>
</dbReference>
<organism evidence="2 3">
    <name type="scientific">Cohaesibacter gelatinilyticus</name>
    <dbReference type="NCBI Taxonomy" id="372072"/>
    <lineage>
        <taxon>Bacteria</taxon>
        <taxon>Pseudomonadati</taxon>
        <taxon>Pseudomonadota</taxon>
        <taxon>Alphaproteobacteria</taxon>
        <taxon>Hyphomicrobiales</taxon>
        <taxon>Cohaesibacteraceae</taxon>
    </lineage>
</organism>
<accession>A0A285NDC2</accession>
<dbReference type="PIRSF" id="PIRSF032064">
    <property type="entry name" value="UCP032064"/>
    <property type="match status" value="1"/>
</dbReference>
<protein>
    <recommendedName>
        <fullName evidence="4">DUF721 domain-containing protein</fullName>
    </recommendedName>
</protein>
<reference evidence="2 3" key="1">
    <citation type="submission" date="2017-09" db="EMBL/GenBank/DDBJ databases">
        <authorList>
            <person name="Ehlers B."/>
            <person name="Leendertz F.H."/>
        </authorList>
    </citation>
    <scope>NUCLEOTIDE SEQUENCE [LARGE SCALE GENOMIC DNA]</scope>
    <source>
        <strain evidence="2 3">DSM 18289</strain>
    </source>
</reference>
<feature type="region of interest" description="Disordered" evidence="1">
    <location>
        <begin position="1"/>
        <end position="42"/>
    </location>
</feature>
<dbReference type="RefSeq" id="WP_141401146.1">
    <property type="nucleotide sequence ID" value="NZ_OBEL01000001.1"/>
</dbReference>
<dbReference type="Proteomes" id="UP000219439">
    <property type="component" value="Unassembled WGS sequence"/>
</dbReference>
<dbReference type="InterPro" id="IPR007922">
    <property type="entry name" value="DciA-like"/>
</dbReference>
<evidence type="ECO:0000256" key="1">
    <source>
        <dbReference type="SAM" id="MobiDB-lite"/>
    </source>
</evidence>
<dbReference type="InterPro" id="IPR010593">
    <property type="entry name" value="DUF1159"/>
</dbReference>
<sequence length="194" mass="21512">MIKSVDKSNASPKTSGKKAKKAASSTSESQAAARKQRKGSRRLGELIGQSLTPLCRKQGFASADIVQFWAEIVGPQFAHCTEPDKIRWPRRGEGDGFHPGTLVVHCEGAQSVFFQHERESVIQRVNAYFGYPAIDKIQILQRPVRPRRTVQPPPLRAMTQAEEANLDNQLQGMENDRMAAALKRLGHAIAVKNK</sequence>
<dbReference type="EMBL" id="OBEL01000001">
    <property type="protein sequence ID" value="SNZ05916.1"/>
    <property type="molecule type" value="Genomic_DNA"/>
</dbReference>
<dbReference type="OrthoDB" id="7160947at2"/>
<proteinExistence type="predicted"/>
<name>A0A285NDC2_9HYPH</name>
<feature type="compositionally biased region" description="Low complexity" evidence="1">
    <location>
        <begin position="22"/>
        <end position="33"/>
    </location>
</feature>